<dbReference type="AlphaFoldDB" id="Q9PE13"/>
<organism evidence="1 2">
    <name type="scientific">Xylella fastidiosa (strain 9a5c)</name>
    <dbReference type="NCBI Taxonomy" id="160492"/>
    <lineage>
        <taxon>Bacteria</taxon>
        <taxon>Pseudomonadati</taxon>
        <taxon>Pseudomonadota</taxon>
        <taxon>Gammaproteobacteria</taxon>
        <taxon>Lysobacterales</taxon>
        <taxon>Lysobacteraceae</taxon>
        <taxon>Xylella</taxon>
    </lineage>
</organism>
<dbReference type="Proteomes" id="UP000000812">
    <property type="component" value="Chromosome"/>
</dbReference>
<dbReference type="KEGG" id="xfa:XF_1215"/>
<dbReference type="EMBL" id="AE003849">
    <property type="protein sequence ID" value="AAF84025.1"/>
    <property type="molecule type" value="Genomic_DNA"/>
</dbReference>
<evidence type="ECO:0000313" key="2">
    <source>
        <dbReference type="Proteomes" id="UP000000812"/>
    </source>
</evidence>
<gene>
    <name evidence="1" type="ordered locus">XF_1215</name>
</gene>
<accession>Q9PE13</accession>
<dbReference type="STRING" id="160492.XF_1215"/>
<proteinExistence type="predicted"/>
<dbReference type="PIR" id="C82709">
    <property type="entry name" value="C82709"/>
</dbReference>
<sequence>MVLLPLYLPFVSSVAFKQRIVEKFRQLVCIDGHRPDSKWYKLLRQIDESKIERDMVIL</sequence>
<dbReference type="HOGENOM" id="CLU_2978318_0_0_6"/>
<reference evidence="1 2" key="1">
    <citation type="journal article" date="2000" name="Nature">
        <title>The genome sequence of the plant pathogen Xylella fastidiosa.</title>
        <authorList>
            <person name="Simpson A.J."/>
            <person name="Reinach F.C."/>
            <person name="Arruda P."/>
            <person name="Abreu F.A."/>
            <person name="Acencio M."/>
            <person name="Alvarenga R."/>
            <person name="Alves L.M."/>
            <person name="Araya J.E."/>
            <person name="Baia G.S."/>
            <person name="Baptista C.S."/>
            <person name="Barros M.H."/>
            <person name="Bonaccorsi E.D."/>
            <person name="Bordin S."/>
            <person name="Bove J.M."/>
            <person name="Briones M.R."/>
            <person name="Bueno M.R."/>
            <person name="Camargo A.A."/>
            <person name="Camargo L.E."/>
            <person name="Carraro D.M."/>
            <person name="Carrer H."/>
            <person name="Colauto N.B."/>
            <person name="Colombo C."/>
            <person name="Costa F.F."/>
            <person name="Costa M.C."/>
            <person name="Costa-Neto C.M."/>
            <person name="Coutinho L.L."/>
            <person name="Cristofani M."/>
            <person name="Dias-Neto E."/>
            <person name="Docena C."/>
            <person name="El-Dorry H."/>
            <person name="Facincani A.P."/>
            <person name="Ferreira A.J."/>
            <person name="Ferreira V.C."/>
            <person name="Ferro J.A."/>
            <person name="Fraga J.S."/>
            <person name="Franca S.C."/>
            <person name="Franco M.C."/>
            <person name="Frohme M."/>
            <person name="Furlan L.R."/>
            <person name="Garnier M."/>
            <person name="Goldman G.H."/>
            <person name="Goldman M.H."/>
            <person name="Gomes S.L."/>
            <person name="Gruber A."/>
            <person name="Ho P.L."/>
            <person name="Hoheisel J.D."/>
            <person name="Junqueira M.L."/>
            <person name="Kemper E.L."/>
            <person name="Kitajima J.P."/>
            <person name="Krieger J.E."/>
            <person name="Kuramae E.E."/>
            <person name="Laigret F."/>
            <person name="Lambais M.R."/>
            <person name="Leite L.C."/>
            <person name="Lemos E.G."/>
            <person name="Lemos M.V."/>
            <person name="Lopes S.A."/>
            <person name="Lopes C.R."/>
            <person name="Machado J.A."/>
            <person name="Machado M.A."/>
            <person name="Madeira A.M."/>
            <person name="Madeira H.M."/>
            <person name="Marino C.L."/>
            <person name="Marques M.V."/>
            <person name="Martins E.A."/>
            <person name="Martins E.M."/>
            <person name="Matsukuma A.Y."/>
            <person name="Menck C.F."/>
            <person name="Miracca E.C."/>
            <person name="Miyaki C.Y."/>
            <person name="Monteriro-Vitorello C.B."/>
            <person name="Moon D.H."/>
            <person name="Nagai M.A."/>
            <person name="Nascimento A.L."/>
            <person name="Netto L.E."/>
            <person name="Nhani A.Jr."/>
            <person name="Nobrega F.G."/>
            <person name="Nunes L.R."/>
            <person name="Oliveira M.A."/>
            <person name="de Oliveira M.C."/>
            <person name="de Oliveira R.C."/>
            <person name="Palmieri D.A."/>
            <person name="Paris A."/>
            <person name="Peixoto B.R."/>
            <person name="Pereira G.A."/>
            <person name="Pereira H.A.Jr."/>
            <person name="Pesquero J.B."/>
            <person name="Quaggio R.B."/>
            <person name="Roberto P.G."/>
            <person name="Rodrigues V."/>
            <person name="de M Rosa A.J."/>
            <person name="de Rosa V.E.Jr."/>
            <person name="de Sa R.G."/>
            <person name="Santelli R.V."/>
            <person name="Sawasaki H.E."/>
            <person name="da Silva A.C."/>
            <person name="da Silva A.M."/>
            <person name="da Silva F.R."/>
            <person name="da Silva W.A.Jr."/>
            <person name="da Silveira J.F."/>
            <person name="Silvestri M.L."/>
            <person name="Siqueira W.J."/>
            <person name="de Souza A.A."/>
            <person name="de Souza A.P."/>
            <person name="Terenzi M.F."/>
            <person name="Truffi D."/>
            <person name="Tsai S.M."/>
            <person name="Tsuhako M.H."/>
            <person name="Vallada H."/>
            <person name="Van Sluys M.A."/>
            <person name="Verjovski-Almeida S."/>
            <person name="Vettore A.L."/>
            <person name="Zago M.A."/>
            <person name="Zatz M."/>
            <person name="Meidanis J."/>
            <person name="Setubal J.C."/>
        </authorList>
    </citation>
    <scope>NUCLEOTIDE SEQUENCE [LARGE SCALE GENOMIC DNA]</scope>
    <source>
        <strain evidence="1 2">9a5c</strain>
    </source>
</reference>
<name>Q9PE13_XYLFA</name>
<evidence type="ECO:0000313" key="1">
    <source>
        <dbReference type="EMBL" id="AAF84025.1"/>
    </source>
</evidence>
<protein>
    <submittedName>
        <fullName evidence="1">Uncharacterized protein</fullName>
    </submittedName>
</protein>